<reference evidence="2" key="1">
    <citation type="submission" date="2019-04" db="EMBL/GenBank/DDBJ databases">
        <title>Friends and foes A comparative genomics study of 23 Aspergillus species from section Flavi.</title>
        <authorList>
            <consortium name="DOE Joint Genome Institute"/>
            <person name="Kjaerbolling I."/>
            <person name="Vesth T."/>
            <person name="Frisvad J.C."/>
            <person name="Nybo J.L."/>
            <person name="Theobald S."/>
            <person name="Kildgaard S."/>
            <person name="Isbrandt T."/>
            <person name="Kuo A."/>
            <person name="Sato A."/>
            <person name="Lyhne E.K."/>
            <person name="Kogle M.E."/>
            <person name="Wiebenga A."/>
            <person name="Kun R.S."/>
            <person name="Lubbers R.J."/>
            <person name="Makela M.R."/>
            <person name="Barry K."/>
            <person name="Chovatia M."/>
            <person name="Clum A."/>
            <person name="Daum C."/>
            <person name="Haridas S."/>
            <person name="He G."/>
            <person name="LaButti K."/>
            <person name="Lipzen A."/>
            <person name="Mondo S."/>
            <person name="Riley R."/>
            <person name="Salamov A."/>
            <person name="Simmons B.A."/>
            <person name="Magnuson J.K."/>
            <person name="Henrissat B."/>
            <person name="Mortensen U.H."/>
            <person name="Larsen T.O."/>
            <person name="Devries R.P."/>
            <person name="Grigoriev I.V."/>
            <person name="Machida M."/>
            <person name="Baker S.E."/>
            <person name="Andersen M.R."/>
        </authorList>
    </citation>
    <scope>NUCLEOTIDE SEQUENCE [LARGE SCALE GENOMIC DNA]</scope>
    <source>
        <strain evidence="2">CBS 121.62</strain>
    </source>
</reference>
<evidence type="ECO:0000313" key="2">
    <source>
        <dbReference type="EMBL" id="KAB8240990.1"/>
    </source>
</evidence>
<organism evidence="2">
    <name type="scientific">Aspergillus flavus</name>
    <dbReference type="NCBI Taxonomy" id="5059"/>
    <lineage>
        <taxon>Eukaryota</taxon>
        <taxon>Fungi</taxon>
        <taxon>Dikarya</taxon>
        <taxon>Ascomycota</taxon>
        <taxon>Pezizomycotina</taxon>
        <taxon>Eurotiomycetes</taxon>
        <taxon>Eurotiomycetidae</taxon>
        <taxon>Eurotiales</taxon>
        <taxon>Aspergillaceae</taxon>
        <taxon>Aspergillus</taxon>
        <taxon>Aspergillus subgen. Circumdati</taxon>
    </lineage>
</organism>
<protein>
    <submittedName>
        <fullName evidence="2">Uncharacterized protein</fullName>
    </submittedName>
</protein>
<sequence length="113" mass="12916">MVCFHLRLYLVLGGKYSGYCWILHMYLEAVGLFFLTYIFGGLSFFRVTYLLTLAVITTNTDNMDDDCNRCVVGALNCTHVLHHSLFLPSLLSPFLFINLCIYLLFFPSLSPLC</sequence>
<gene>
    <name evidence="2" type="ORF">BDV35DRAFT_92334</name>
</gene>
<accession>A0A5N6GIM9</accession>
<proteinExistence type="predicted"/>
<dbReference type="EMBL" id="ML734708">
    <property type="protein sequence ID" value="KAB8240990.1"/>
    <property type="molecule type" value="Genomic_DNA"/>
</dbReference>
<keyword evidence="1" id="KW-1133">Transmembrane helix</keyword>
<dbReference type="AlphaFoldDB" id="A0A5N6GIM9"/>
<keyword evidence="1" id="KW-0812">Transmembrane</keyword>
<dbReference type="Proteomes" id="UP000325434">
    <property type="component" value="Unassembled WGS sequence"/>
</dbReference>
<name>A0A5N6GIM9_ASPFL</name>
<keyword evidence="1" id="KW-0472">Membrane</keyword>
<evidence type="ECO:0000256" key="1">
    <source>
        <dbReference type="SAM" id="Phobius"/>
    </source>
</evidence>
<feature type="transmembrane region" description="Helical" evidence="1">
    <location>
        <begin position="85"/>
        <end position="105"/>
    </location>
</feature>